<gene>
    <name evidence="1" type="ORF">HW452_09635</name>
</gene>
<evidence type="ECO:0000313" key="1">
    <source>
        <dbReference type="EMBL" id="MBZ5487786.1"/>
    </source>
</evidence>
<proteinExistence type="predicted"/>
<accession>A0ACC5VUB1</accession>
<protein>
    <submittedName>
        <fullName evidence="1">2-oxo acid dehydrogenase subunit E2</fullName>
    </submittedName>
</protein>
<sequence length="418" mass="44572">MSDFKLPDIGEGIVECEVVEWRVAEGDAIEEDQPIVEVMTDKALVEITAPEAGVVTRLYVPQGKIAKVHAPLYAYQAEGEGNGNTATEAVASSVDEQTPAVEPSSPVESAKASQPSERALGKVPASPAVRRLVREHGLALNAIAGSGKSGRVLKEDVLAHLEQCTTASASDAPAPQARHLHADSAPRIEPLRGVRAVMARRMVASATTIPHFHYGEEIDVTELLALRERLKPLADAQGERLTLMPLFMKALALAVAETPILNAQLNEAGDELHYYSQCNVGMAVDSQAGLLVPNVKGVERLSLLALAREVGRLTAAAREGRVEQADLKGGTISISNIGALGGTYAAPIINTPEAAIVAIGKTQWLPRFDTNGAVQRRAIMTVTWAGDHRFIDGGTIARFCNCWKGFLEAPETMLLHLA</sequence>
<organism evidence="1 2">
    <name type="scientific">Vreelandella aquamarina</name>
    <dbReference type="NCBI Taxonomy" id="77097"/>
    <lineage>
        <taxon>Bacteria</taxon>
        <taxon>Pseudomonadati</taxon>
        <taxon>Pseudomonadota</taxon>
        <taxon>Gammaproteobacteria</taxon>
        <taxon>Oceanospirillales</taxon>
        <taxon>Halomonadaceae</taxon>
        <taxon>Vreelandella</taxon>
    </lineage>
</organism>
<dbReference type="EMBL" id="JABYQT010000005">
    <property type="protein sequence ID" value="MBZ5487786.1"/>
    <property type="molecule type" value="Genomic_DNA"/>
</dbReference>
<comment type="caution">
    <text evidence="1">The sequence shown here is derived from an EMBL/GenBank/DDBJ whole genome shotgun (WGS) entry which is preliminary data.</text>
</comment>
<keyword evidence="2" id="KW-1185">Reference proteome</keyword>
<evidence type="ECO:0000313" key="2">
    <source>
        <dbReference type="Proteomes" id="UP001319846"/>
    </source>
</evidence>
<dbReference type="Proteomes" id="UP001319846">
    <property type="component" value="Unassembled WGS sequence"/>
</dbReference>
<reference evidence="1" key="1">
    <citation type="submission" date="2020-06" db="EMBL/GenBank/DDBJ databases">
        <title>Whole Genome Sequence of Halomonas aquamarina MB598.</title>
        <authorList>
            <person name="Pervaiz M."/>
            <person name="Fariq A."/>
            <person name="Yasmin A."/>
            <person name="Welch M."/>
        </authorList>
    </citation>
    <scope>NUCLEOTIDE SEQUENCE</scope>
    <source>
        <strain evidence="1">MB598</strain>
    </source>
</reference>
<name>A0ACC5VUB1_9GAMM</name>